<dbReference type="Pfam" id="PF00096">
    <property type="entry name" value="zf-C2H2"/>
    <property type="match status" value="2"/>
</dbReference>
<feature type="domain" description="C2H2-type" evidence="2">
    <location>
        <begin position="62"/>
        <end position="89"/>
    </location>
</feature>
<keyword evidence="1" id="KW-0479">Metal-binding</keyword>
<keyword evidence="1" id="KW-0863">Zinc-finger</keyword>
<keyword evidence="1" id="KW-0862">Zinc</keyword>
<dbReference type="EnsemblMetazoa" id="AMEM012273-RA">
    <property type="protein sequence ID" value="AMEM012273-PA"/>
    <property type="gene ID" value="AMEM012273"/>
</dbReference>
<dbReference type="SMART" id="SM00355">
    <property type="entry name" value="ZnF_C2H2"/>
    <property type="match status" value="2"/>
</dbReference>
<dbReference type="PROSITE" id="PS50157">
    <property type="entry name" value="ZINC_FINGER_C2H2_2"/>
    <property type="match status" value="1"/>
</dbReference>
<dbReference type="AlphaFoldDB" id="A0A182VBS1"/>
<protein>
    <recommendedName>
        <fullName evidence="2">C2H2-type domain-containing protein</fullName>
    </recommendedName>
</protein>
<accession>A0A182VBS1</accession>
<proteinExistence type="predicted"/>
<organism evidence="3 4">
    <name type="scientific">Anopheles merus</name>
    <name type="common">Mosquito</name>
    <dbReference type="NCBI Taxonomy" id="30066"/>
    <lineage>
        <taxon>Eukaryota</taxon>
        <taxon>Metazoa</taxon>
        <taxon>Ecdysozoa</taxon>
        <taxon>Arthropoda</taxon>
        <taxon>Hexapoda</taxon>
        <taxon>Insecta</taxon>
        <taxon>Pterygota</taxon>
        <taxon>Neoptera</taxon>
        <taxon>Endopterygota</taxon>
        <taxon>Diptera</taxon>
        <taxon>Nematocera</taxon>
        <taxon>Culicoidea</taxon>
        <taxon>Culicidae</taxon>
        <taxon>Anophelinae</taxon>
        <taxon>Anopheles</taxon>
    </lineage>
</organism>
<dbReference type="VEuPathDB" id="VectorBase:AMEM012273"/>
<dbReference type="InterPro" id="IPR013087">
    <property type="entry name" value="Znf_C2H2_type"/>
</dbReference>
<dbReference type="Gene3D" id="3.30.160.60">
    <property type="entry name" value="Classic Zinc Finger"/>
    <property type="match status" value="2"/>
</dbReference>
<evidence type="ECO:0000313" key="3">
    <source>
        <dbReference type="EnsemblMetazoa" id="AMEM012273-PA"/>
    </source>
</evidence>
<name>A0A182VBS1_ANOME</name>
<reference evidence="3" key="1">
    <citation type="submission" date="2020-05" db="UniProtKB">
        <authorList>
            <consortium name="EnsemblMetazoa"/>
        </authorList>
    </citation>
    <scope>IDENTIFICATION</scope>
    <source>
        <strain evidence="3">MAF</strain>
    </source>
</reference>
<dbReference type="GO" id="GO:0008270">
    <property type="term" value="F:zinc ion binding"/>
    <property type="evidence" value="ECO:0007669"/>
    <property type="project" value="UniProtKB-KW"/>
</dbReference>
<evidence type="ECO:0000256" key="1">
    <source>
        <dbReference type="PROSITE-ProRule" id="PRU00042"/>
    </source>
</evidence>
<dbReference type="Proteomes" id="UP000075903">
    <property type="component" value="Unassembled WGS sequence"/>
</dbReference>
<dbReference type="InterPro" id="IPR036236">
    <property type="entry name" value="Znf_C2H2_sf"/>
</dbReference>
<dbReference type="SUPFAM" id="SSF57667">
    <property type="entry name" value="beta-beta-alpha zinc fingers"/>
    <property type="match status" value="1"/>
</dbReference>
<evidence type="ECO:0000313" key="4">
    <source>
        <dbReference type="Proteomes" id="UP000075903"/>
    </source>
</evidence>
<evidence type="ECO:0000259" key="2">
    <source>
        <dbReference type="PROSITE" id="PS50157"/>
    </source>
</evidence>
<sequence>MYDDSLVYSICGTFVSNLNFHQNYHHAKTSIKLPCPHCPAKIRHQKNLTRHINTVHLKIVEKTCEICGKEFTTNNSYVSHMRIRRDDAFTVVHGFRRIPFSTSSCFRAQLTESGIIAYACVPEVGGFLKTTQTFETYREPFCVVGEFLKSAVET</sequence>
<keyword evidence="4" id="KW-1185">Reference proteome</keyword>